<feature type="transmembrane region" description="Helical" evidence="6">
    <location>
        <begin position="342"/>
        <end position="362"/>
    </location>
</feature>
<evidence type="ECO:0000256" key="3">
    <source>
        <dbReference type="ARBA" id="ARBA00022692"/>
    </source>
</evidence>
<dbReference type="Proteomes" id="UP001424459">
    <property type="component" value="Unassembled WGS sequence"/>
</dbReference>
<evidence type="ECO:0000313" key="10">
    <source>
        <dbReference type="Proteomes" id="UP001424459"/>
    </source>
</evidence>
<feature type="transmembrane region" description="Helical" evidence="6">
    <location>
        <begin position="388"/>
        <end position="406"/>
    </location>
</feature>
<dbReference type="RefSeq" id="WP_344695623.1">
    <property type="nucleotide sequence ID" value="NZ_BAABBR010000001.1"/>
</dbReference>
<comment type="subcellular location">
    <subcellularLocation>
        <location evidence="1">Cell membrane</location>
        <topology evidence="1">Multi-pass membrane protein</topology>
    </subcellularLocation>
</comment>
<name>A0ABP7TRM5_9SPHN</name>
<feature type="domain" description="ABC3 transporter permease C-terminal" evidence="7">
    <location>
        <begin position="251"/>
        <end position="368"/>
    </location>
</feature>
<keyword evidence="10" id="KW-1185">Reference proteome</keyword>
<comment type="caution">
    <text evidence="9">The sequence shown here is derived from an EMBL/GenBank/DDBJ whole genome shotgun (WGS) entry which is preliminary data.</text>
</comment>
<evidence type="ECO:0000256" key="2">
    <source>
        <dbReference type="ARBA" id="ARBA00022475"/>
    </source>
</evidence>
<proteinExistence type="predicted"/>
<keyword evidence="2" id="KW-1003">Cell membrane</keyword>
<evidence type="ECO:0000256" key="1">
    <source>
        <dbReference type="ARBA" id="ARBA00004651"/>
    </source>
</evidence>
<dbReference type="Pfam" id="PF02687">
    <property type="entry name" value="FtsX"/>
    <property type="match status" value="2"/>
</dbReference>
<evidence type="ECO:0000259" key="7">
    <source>
        <dbReference type="Pfam" id="PF02687"/>
    </source>
</evidence>
<dbReference type="InterPro" id="IPR038766">
    <property type="entry name" value="Membrane_comp_ABC_pdt"/>
</dbReference>
<dbReference type="InterPro" id="IPR025857">
    <property type="entry name" value="MacB_PCD"/>
</dbReference>
<feature type="transmembrane region" description="Helical" evidence="6">
    <location>
        <begin position="412"/>
        <end position="434"/>
    </location>
</feature>
<evidence type="ECO:0000259" key="8">
    <source>
        <dbReference type="Pfam" id="PF12704"/>
    </source>
</evidence>
<dbReference type="EMBL" id="BAABBR010000001">
    <property type="protein sequence ID" value="GAA4030277.1"/>
    <property type="molecule type" value="Genomic_DNA"/>
</dbReference>
<feature type="transmembrane region" description="Helical" evidence="6">
    <location>
        <begin position="465"/>
        <end position="486"/>
    </location>
</feature>
<feature type="domain" description="MacB-like periplasmic core" evidence="8">
    <location>
        <begin position="21"/>
        <end position="219"/>
    </location>
</feature>
<keyword evidence="5 6" id="KW-0472">Membrane</keyword>
<organism evidence="9 10">
    <name type="scientific">Sphingomonas rosea</name>
    <dbReference type="NCBI Taxonomy" id="335605"/>
    <lineage>
        <taxon>Bacteria</taxon>
        <taxon>Pseudomonadati</taxon>
        <taxon>Pseudomonadota</taxon>
        <taxon>Alphaproteobacteria</taxon>
        <taxon>Sphingomonadales</taxon>
        <taxon>Sphingomonadaceae</taxon>
        <taxon>Sphingomonas</taxon>
    </lineage>
</organism>
<feature type="transmembrane region" description="Helical" evidence="6">
    <location>
        <begin position="292"/>
        <end position="322"/>
    </location>
</feature>
<feature type="transmembrane region" description="Helical" evidence="6">
    <location>
        <begin position="248"/>
        <end position="271"/>
    </location>
</feature>
<keyword evidence="3 6" id="KW-0812">Transmembrane</keyword>
<dbReference type="InterPro" id="IPR003838">
    <property type="entry name" value="ABC3_permease_C"/>
</dbReference>
<evidence type="ECO:0000313" key="9">
    <source>
        <dbReference type="EMBL" id="GAA4030277.1"/>
    </source>
</evidence>
<reference evidence="10" key="1">
    <citation type="journal article" date="2019" name="Int. J. Syst. Evol. Microbiol.">
        <title>The Global Catalogue of Microorganisms (GCM) 10K type strain sequencing project: providing services to taxonomists for standard genome sequencing and annotation.</title>
        <authorList>
            <consortium name="The Broad Institute Genomics Platform"/>
            <consortium name="The Broad Institute Genome Sequencing Center for Infectious Disease"/>
            <person name="Wu L."/>
            <person name="Ma J."/>
        </authorList>
    </citation>
    <scope>NUCLEOTIDE SEQUENCE [LARGE SCALE GENOMIC DNA]</scope>
    <source>
        <strain evidence="10">JCM 17564</strain>
    </source>
</reference>
<dbReference type="Pfam" id="PF12704">
    <property type="entry name" value="MacB_PCD"/>
    <property type="match status" value="1"/>
</dbReference>
<feature type="domain" description="ABC3 transporter permease C-terminal" evidence="7">
    <location>
        <begin position="705"/>
        <end position="816"/>
    </location>
</feature>
<gene>
    <name evidence="9" type="ORF">GCM10022281_07040</name>
</gene>
<dbReference type="PANTHER" id="PTHR30287:SF1">
    <property type="entry name" value="INNER MEMBRANE PROTEIN"/>
    <property type="match status" value="1"/>
</dbReference>
<evidence type="ECO:0000256" key="5">
    <source>
        <dbReference type="ARBA" id="ARBA00023136"/>
    </source>
</evidence>
<dbReference type="PROSITE" id="PS51257">
    <property type="entry name" value="PROKAR_LIPOPROTEIN"/>
    <property type="match status" value="1"/>
</dbReference>
<evidence type="ECO:0000256" key="4">
    <source>
        <dbReference type="ARBA" id="ARBA00022989"/>
    </source>
</evidence>
<feature type="transmembrane region" description="Helical" evidence="6">
    <location>
        <begin position="12"/>
        <end position="36"/>
    </location>
</feature>
<keyword evidence="4 6" id="KW-1133">Transmembrane helix</keyword>
<feature type="transmembrane region" description="Helical" evidence="6">
    <location>
        <begin position="789"/>
        <end position="815"/>
    </location>
</feature>
<feature type="transmembrane region" description="Helical" evidence="6">
    <location>
        <begin position="754"/>
        <end position="777"/>
    </location>
</feature>
<dbReference type="PANTHER" id="PTHR30287">
    <property type="entry name" value="MEMBRANE COMPONENT OF PREDICTED ABC SUPERFAMILY METABOLITE UPTAKE TRANSPORTER"/>
    <property type="match status" value="1"/>
</dbReference>
<protein>
    <submittedName>
        <fullName evidence="9">ABC transporter permease</fullName>
    </submittedName>
</protein>
<evidence type="ECO:0000256" key="6">
    <source>
        <dbReference type="SAM" id="Phobius"/>
    </source>
</evidence>
<sequence length="826" mass="84646">MIAGLRLGRRDLAQGIGGLWLLLACLTIAVAGLAAVTSLASAIGSTIDGQARELLGGDVALSVSQRQASEAELAAMRRLGTVRGSVTLRSTARLPGERTVLVDLSGIEPGWPAAGRITLASGRLPGSAGEAAVGRELAERYGLGIGSPVRIGYANLRVSGIVDELPAPSGFALSPPVLVSQAGLAASRLVQPGSLYTSSYRLALPPGADGAALGKAFQQRFPDGGWRVTDKGDAASGTRRFTDRTGQMLLLIALGALGIGSIGIASAASAFAASRRATIAILKVHGARQRDLLIMLGTSVALLAGLAILLGLAIGAVVPGVVGKAAADLLPVAPDPSPQWGALGRSALFGLLVTLAATWLPLARAARARPAAVLRGDVDEGGTRARDLIVPLLAAAGVVALAMLTSENRLTTGVTIVGALALAFLFAGAGWVIARLARAASGVGGPLTRLGLAALHRPGAATVRLSVALGLGLSLLVALSGVGASIRSELGENIPAKAPALFMLDIPAAEEARFRQLAAATAPGADLRLVPSLRGPVTALNGQPVSAMRAIPEGAWILRGDRGLTFARDLPVGNKVVAGGWWPRDYAGPPLVSIDMEAAKALNLKIGDTLTVAVLGVPIEARIASFRTIDWRSFGFNFAIIFAPGTLEQAPYTLMATIAPPRGTSTLRFERDLAEALPMVSTIRVSDVVTRVTAILEGLDGAIRIATLVAILIGVTVLAGAVAATRRARTRESVLLKLVGASRSDVLKAQGIEFAAMSGGIVLLAFAAGTIAAWLTVTRLFDFAFRPDWLILVALPLAGMLVAILTALGAAWPALRARPAAALRDL</sequence>
<accession>A0ABP7TRM5</accession>
<feature type="transmembrane region" description="Helical" evidence="6">
    <location>
        <begin position="701"/>
        <end position="724"/>
    </location>
</feature>